<feature type="non-terminal residue" evidence="2">
    <location>
        <position position="1"/>
    </location>
</feature>
<dbReference type="PROSITE" id="PS00626">
    <property type="entry name" value="RCC1_2"/>
    <property type="match status" value="1"/>
</dbReference>
<organism evidence="2 3">
    <name type="scientific">Saguinus oedipus</name>
    <name type="common">Cotton-top tamarin</name>
    <name type="synonym">Oedipomidas oedipus</name>
    <dbReference type="NCBI Taxonomy" id="9490"/>
    <lineage>
        <taxon>Eukaryota</taxon>
        <taxon>Metazoa</taxon>
        <taxon>Chordata</taxon>
        <taxon>Craniata</taxon>
        <taxon>Vertebrata</taxon>
        <taxon>Euteleostomi</taxon>
        <taxon>Mammalia</taxon>
        <taxon>Eutheria</taxon>
        <taxon>Euarchontoglires</taxon>
        <taxon>Primates</taxon>
        <taxon>Haplorrhini</taxon>
        <taxon>Platyrrhini</taxon>
        <taxon>Cebidae</taxon>
        <taxon>Callitrichinae</taxon>
        <taxon>Saguinus</taxon>
    </lineage>
</organism>
<dbReference type="EMBL" id="JASSZA010000003">
    <property type="protein sequence ID" value="KAK2116001.1"/>
    <property type="molecule type" value="Genomic_DNA"/>
</dbReference>
<sequence length="117" mass="12133">QATGRGSGMYFCWGAGSRGLQPRRTEGSPGAELLQAASGERHALLLLTNSSVHSCGENSRGQLGRRGAPRGDLPGERRPQARGVGTPEQGTGCGARGAGAQVRDKSSPARFYLEKAA</sequence>
<dbReference type="Gene3D" id="2.130.10.30">
    <property type="entry name" value="Regulator of chromosome condensation 1/beta-lactamase-inhibitor protein II"/>
    <property type="match status" value="1"/>
</dbReference>
<accession>A0ABQ9W3Q8</accession>
<dbReference type="InterPro" id="IPR009091">
    <property type="entry name" value="RCC1/BLIP-II"/>
</dbReference>
<evidence type="ECO:0000256" key="1">
    <source>
        <dbReference type="SAM" id="MobiDB-lite"/>
    </source>
</evidence>
<dbReference type="Proteomes" id="UP001266305">
    <property type="component" value="Unassembled WGS sequence"/>
</dbReference>
<feature type="region of interest" description="Disordered" evidence="1">
    <location>
        <begin position="53"/>
        <end position="117"/>
    </location>
</feature>
<dbReference type="SUPFAM" id="SSF50985">
    <property type="entry name" value="RCC1/BLIP-II"/>
    <property type="match status" value="1"/>
</dbReference>
<gene>
    <name evidence="2" type="ORF">P7K49_006627</name>
</gene>
<feature type="compositionally biased region" description="Basic and acidic residues" evidence="1">
    <location>
        <begin position="102"/>
        <end position="117"/>
    </location>
</feature>
<name>A0ABQ9W3Q8_SAGOE</name>
<reference evidence="2 3" key="1">
    <citation type="submission" date="2023-05" db="EMBL/GenBank/DDBJ databases">
        <title>B98-5 Cell Line De Novo Hybrid Assembly: An Optical Mapping Approach.</title>
        <authorList>
            <person name="Kananen K."/>
            <person name="Auerbach J.A."/>
            <person name="Kautto E."/>
            <person name="Blachly J.S."/>
        </authorList>
    </citation>
    <scope>NUCLEOTIDE SEQUENCE [LARGE SCALE GENOMIC DNA]</scope>
    <source>
        <strain evidence="2">B95-8</strain>
        <tissue evidence="2">Cell line</tissue>
    </source>
</reference>
<evidence type="ECO:0000313" key="3">
    <source>
        <dbReference type="Proteomes" id="UP001266305"/>
    </source>
</evidence>
<evidence type="ECO:0000313" key="2">
    <source>
        <dbReference type="EMBL" id="KAK2116001.1"/>
    </source>
</evidence>
<proteinExistence type="predicted"/>
<comment type="caution">
    <text evidence="2">The sequence shown here is derived from an EMBL/GenBank/DDBJ whole genome shotgun (WGS) entry which is preliminary data.</text>
</comment>
<dbReference type="Pfam" id="PF13540">
    <property type="entry name" value="RCC1_2"/>
    <property type="match status" value="1"/>
</dbReference>
<dbReference type="InterPro" id="IPR000408">
    <property type="entry name" value="Reg_chr_condens"/>
</dbReference>
<protein>
    <submittedName>
        <fullName evidence="2">Uncharacterized protein</fullName>
    </submittedName>
</protein>
<keyword evidence="3" id="KW-1185">Reference proteome</keyword>